<feature type="site" description="Lowers pKa of active site Tyr" evidence="5">
    <location>
        <position position="83"/>
    </location>
</feature>
<evidence type="ECO:0000256" key="1">
    <source>
        <dbReference type="ARBA" id="ARBA00007905"/>
    </source>
</evidence>
<evidence type="ECO:0000256" key="2">
    <source>
        <dbReference type="ARBA" id="ARBA00022857"/>
    </source>
</evidence>
<evidence type="ECO:0000313" key="8">
    <source>
        <dbReference type="Proteomes" id="UP000193920"/>
    </source>
</evidence>
<dbReference type="Pfam" id="PF00248">
    <property type="entry name" value="Aldo_ket_red"/>
    <property type="match status" value="1"/>
</dbReference>
<dbReference type="PIRSF" id="PIRSF000097">
    <property type="entry name" value="AKR"/>
    <property type="match status" value="1"/>
</dbReference>
<accession>A0A1Y2FCI8</accession>
<dbReference type="InterPro" id="IPR036812">
    <property type="entry name" value="NAD(P)_OxRdtase_dom_sf"/>
</dbReference>
<dbReference type="FunFam" id="3.20.20.100:FF:000006">
    <property type="entry name" value="Aldo-keto reductase family 1 member A1"/>
    <property type="match status" value="1"/>
</dbReference>
<dbReference type="Gene3D" id="3.20.20.100">
    <property type="entry name" value="NADP-dependent oxidoreductase domain"/>
    <property type="match status" value="1"/>
</dbReference>
<name>A0A1Y2FCI8_9FUNG</name>
<evidence type="ECO:0000256" key="5">
    <source>
        <dbReference type="PIRSR" id="PIRSR000097-3"/>
    </source>
</evidence>
<keyword evidence="8" id="KW-1185">Reference proteome</keyword>
<keyword evidence="2" id="KW-0521">NADP</keyword>
<gene>
    <name evidence="7" type="ORF">LY90DRAFT_664172</name>
</gene>
<dbReference type="CDD" id="cd19071">
    <property type="entry name" value="AKR_AKR1-5-like"/>
    <property type="match status" value="1"/>
</dbReference>
<dbReference type="InterPro" id="IPR018170">
    <property type="entry name" value="Aldo/ket_reductase_CS"/>
</dbReference>
<evidence type="ECO:0000259" key="6">
    <source>
        <dbReference type="Pfam" id="PF00248"/>
    </source>
</evidence>
<comment type="caution">
    <text evidence="7">The sequence shown here is derived from an EMBL/GenBank/DDBJ whole genome shotgun (WGS) entry which is preliminary data.</text>
</comment>
<sequence length="303" mass="34276">MSSSKVLSLNNGKKMPIIGLGTYRSDPNEVKAAVKTALKAGYRHIDCAYMFSNNKNEKEVGQGIKEAIQEGIVKREDIFVTTKLWNTFHRPELVAKGIEESLNNLGLDYVDLYLIHWPTAQDPNGPLFDGPIEDVPIIDTWRKMEELYKAGKAKSIGVSNFNIDRLKDLLEKAEIKPVMDQVENHPYLPQHKLVKFCHDNGLQVTAYCPLGRKTDPRVLEDPIITEIAKKNNLTPAQVILSWNIQRNVIVIPKSVTPSRIEENLHTVELSKEDFDKINSITTRQRTILGKSADRSLFPDDGDF</sequence>
<feature type="domain" description="NADP-dependent oxidoreductase" evidence="6">
    <location>
        <begin position="19"/>
        <end position="280"/>
    </location>
</feature>
<dbReference type="InterPro" id="IPR020471">
    <property type="entry name" value="AKR"/>
</dbReference>
<dbReference type="PRINTS" id="PR00069">
    <property type="entry name" value="ALDKETRDTASE"/>
</dbReference>
<dbReference type="PANTHER" id="PTHR11732">
    <property type="entry name" value="ALDO/KETO REDUCTASE"/>
    <property type="match status" value="1"/>
</dbReference>
<organism evidence="7 8">
    <name type="scientific">Neocallimastix californiae</name>
    <dbReference type="NCBI Taxonomy" id="1754190"/>
    <lineage>
        <taxon>Eukaryota</taxon>
        <taxon>Fungi</taxon>
        <taxon>Fungi incertae sedis</taxon>
        <taxon>Chytridiomycota</taxon>
        <taxon>Chytridiomycota incertae sedis</taxon>
        <taxon>Neocallimastigomycetes</taxon>
        <taxon>Neocallimastigales</taxon>
        <taxon>Neocallimastigaceae</taxon>
        <taxon>Neocallimastix</taxon>
    </lineage>
</organism>
<feature type="binding site" evidence="4">
    <location>
        <position position="116"/>
    </location>
    <ligand>
        <name>substrate</name>
    </ligand>
</feature>
<evidence type="ECO:0000256" key="3">
    <source>
        <dbReference type="ARBA" id="ARBA00023002"/>
    </source>
</evidence>
<dbReference type="SUPFAM" id="SSF51430">
    <property type="entry name" value="NAD(P)-linked oxidoreductase"/>
    <property type="match status" value="1"/>
</dbReference>
<protein>
    <submittedName>
        <fullName evidence="7">Aldose reductase-like protein</fullName>
    </submittedName>
</protein>
<dbReference type="InterPro" id="IPR023210">
    <property type="entry name" value="NADP_OxRdtase_dom"/>
</dbReference>
<dbReference type="GO" id="GO:0016491">
    <property type="term" value="F:oxidoreductase activity"/>
    <property type="evidence" value="ECO:0007669"/>
    <property type="project" value="UniProtKB-KW"/>
</dbReference>
<keyword evidence="3" id="KW-0560">Oxidoreductase</keyword>
<evidence type="ECO:0000256" key="4">
    <source>
        <dbReference type="PIRSR" id="PIRSR000097-2"/>
    </source>
</evidence>
<dbReference type="STRING" id="1754190.A0A1Y2FCI8"/>
<comment type="similarity">
    <text evidence="1">Belongs to the aldo/keto reductase family.</text>
</comment>
<dbReference type="AlphaFoldDB" id="A0A1Y2FCI8"/>
<dbReference type="OrthoDB" id="416253at2759"/>
<reference evidence="7 8" key="1">
    <citation type="submission" date="2016-08" db="EMBL/GenBank/DDBJ databases">
        <title>A Parts List for Fungal Cellulosomes Revealed by Comparative Genomics.</title>
        <authorList>
            <consortium name="DOE Joint Genome Institute"/>
            <person name="Haitjema C.H."/>
            <person name="Gilmore S.P."/>
            <person name="Henske J.K."/>
            <person name="Solomon K.V."/>
            <person name="De Groot R."/>
            <person name="Kuo A."/>
            <person name="Mondo S.J."/>
            <person name="Salamov A.A."/>
            <person name="Labutti K."/>
            <person name="Zhao Z."/>
            <person name="Chiniquy J."/>
            <person name="Barry K."/>
            <person name="Brewer H.M."/>
            <person name="Purvine S.O."/>
            <person name="Wright A.T."/>
            <person name="Boxma B."/>
            <person name="Van Alen T."/>
            <person name="Hackstein J.H."/>
            <person name="Baker S.E."/>
            <person name="Grigoriev I.V."/>
            <person name="O'Malley M.A."/>
        </authorList>
    </citation>
    <scope>NUCLEOTIDE SEQUENCE [LARGE SCALE GENOMIC DNA]</scope>
    <source>
        <strain evidence="7 8">G1</strain>
    </source>
</reference>
<dbReference type="Proteomes" id="UP000193920">
    <property type="component" value="Unassembled WGS sequence"/>
</dbReference>
<proteinExistence type="inferred from homology"/>
<dbReference type="EMBL" id="MCOG01000010">
    <property type="protein sequence ID" value="ORY81632.1"/>
    <property type="molecule type" value="Genomic_DNA"/>
</dbReference>
<dbReference type="PROSITE" id="PS00062">
    <property type="entry name" value="ALDOKETO_REDUCTASE_2"/>
    <property type="match status" value="1"/>
</dbReference>
<evidence type="ECO:0000313" key="7">
    <source>
        <dbReference type="EMBL" id="ORY81632.1"/>
    </source>
</evidence>